<comment type="caution">
    <text evidence="2">The sequence shown here is derived from an EMBL/GenBank/DDBJ whole genome shotgun (WGS) entry which is preliminary data.</text>
</comment>
<sequence length="102" mass="11329">MKTTLKDRAVKEKLRASAHSLDVSGHSRHERTGLGHRVQRHLSTEQHHFWRRLSQQGSGLGPGDICQGLSGRLDRVPCPCKRVAGPDEIYSRPCLALVLAGR</sequence>
<dbReference type="Proteomes" id="UP001519460">
    <property type="component" value="Unassembled WGS sequence"/>
</dbReference>
<reference evidence="2 3" key="1">
    <citation type="journal article" date="2023" name="Sci. Data">
        <title>Genome assembly of the Korean intertidal mud-creeper Batillaria attramentaria.</title>
        <authorList>
            <person name="Patra A.K."/>
            <person name="Ho P.T."/>
            <person name="Jun S."/>
            <person name="Lee S.J."/>
            <person name="Kim Y."/>
            <person name="Won Y.J."/>
        </authorList>
    </citation>
    <scope>NUCLEOTIDE SEQUENCE [LARGE SCALE GENOMIC DNA]</scope>
    <source>
        <strain evidence="2">Wonlab-2016</strain>
    </source>
</reference>
<evidence type="ECO:0000313" key="3">
    <source>
        <dbReference type="Proteomes" id="UP001519460"/>
    </source>
</evidence>
<keyword evidence="3" id="KW-1185">Reference proteome</keyword>
<dbReference type="AlphaFoldDB" id="A0ABD0M0E8"/>
<proteinExistence type="predicted"/>
<accession>A0ABD0M0E8</accession>
<dbReference type="EMBL" id="JACVVK020000013">
    <property type="protein sequence ID" value="KAK7504753.1"/>
    <property type="molecule type" value="Genomic_DNA"/>
</dbReference>
<gene>
    <name evidence="2" type="ORF">BaRGS_00003781</name>
</gene>
<name>A0ABD0M0E8_9CAEN</name>
<feature type="region of interest" description="Disordered" evidence="1">
    <location>
        <begin position="15"/>
        <end position="36"/>
    </location>
</feature>
<evidence type="ECO:0000256" key="1">
    <source>
        <dbReference type="SAM" id="MobiDB-lite"/>
    </source>
</evidence>
<evidence type="ECO:0000313" key="2">
    <source>
        <dbReference type="EMBL" id="KAK7504753.1"/>
    </source>
</evidence>
<protein>
    <submittedName>
        <fullName evidence="2">Uncharacterized protein</fullName>
    </submittedName>
</protein>
<organism evidence="2 3">
    <name type="scientific">Batillaria attramentaria</name>
    <dbReference type="NCBI Taxonomy" id="370345"/>
    <lineage>
        <taxon>Eukaryota</taxon>
        <taxon>Metazoa</taxon>
        <taxon>Spiralia</taxon>
        <taxon>Lophotrochozoa</taxon>
        <taxon>Mollusca</taxon>
        <taxon>Gastropoda</taxon>
        <taxon>Caenogastropoda</taxon>
        <taxon>Sorbeoconcha</taxon>
        <taxon>Cerithioidea</taxon>
        <taxon>Batillariidae</taxon>
        <taxon>Batillaria</taxon>
    </lineage>
</organism>